<evidence type="ECO:0000313" key="1">
    <source>
        <dbReference type="EMBL" id="KAJ7336600.1"/>
    </source>
</evidence>
<protein>
    <submittedName>
        <fullName evidence="1">Uncharacterized protein</fullName>
    </submittedName>
</protein>
<dbReference type="AlphaFoldDB" id="A0A9W9YE36"/>
<evidence type="ECO:0000313" key="2">
    <source>
        <dbReference type="Proteomes" id="UP001163046"/>
    </source>
</evidence>
<accession>A0A9W9YE36</accession>
<comment type="caution">
    <text evidence="1">The sequence shown here is derived from an EMBL/GenBank/DDBJ whole genome shotgun (WGS) entry which is preliminary data.</text>
</comment>
<reference evidence="1" key="1">
    <citation type="submission" date="2023-01" db="EMBL/GenBank/DDBJ databases">
        <title>Genome assembly of the deep-sea coral Lophelia pertusa.</title>
        <authorList>
            <person name="Herrera S."/>
            <person name="Cordes E."/>
        </authorList>
    </citation>
    <scope>NUCLEOTIDE SEQUENCE</scope>
    <source>
        <strain evidence="1">USNM1676648</strain>
        <tissue evidence="1">Polyp</tissue>
    </source>
</reference>
<name>A0A9W9YE36_9CNID</name>
<dbReference type="EMBL" id="MU827782">
    <property type="protein sequence ID" value="KAJ7336600.1"/>
    <property type="molecule type" value="Genomic_DNA"/>
</dbReference>
<proteinExistence type="predicted"/>
<dbReference type="Proteomes" id="UP001163046">
    <property type="component" value="Unassembled WGS sequence"/>
</dbReference>
<gene>
    <name evidence="1" type="ORF">OS493_011816</name>
</gene>
<keyword evidence="2" id="KW-1185">Reference proteome</keyword>
<organism evidence="1 2">
    <name type="scientific">Desmophyllum pertusum</name>
    <dbReference type="NCBI Taxonomy" id="174260"/>
    <lineage>
        <taxon>Eukaryota</taxon>
        <taxon>Metazoa</taxon>
        <taxon>Cnidaria</taxon>
        <taxon>Anthozoa</taxon>
        <taxon>Hexacorallia</taxon>
        <taxon>Scleractinia</taxon>
        <taxon>Caryophylliina</taxon>
        <taxon>Caryophylliidae</taxon>
        <taxon>Desmophyllum</taxon>
    </lineage>
</organism>
<sequence length="74" mass="8657">MIMFCFMEKEQNTSRGTAPRIKETLMLLKKSTGLFGMKMIIQRVHGKSVWLRSIMTSFLKSTAFQILVDTRRTR</sequence>